<evidence type="ECO:0000256" key="3">
    <source>
        <dbReference type="ARBA" id="ARBA00022989"/>
    </source>
</evidence>
<keyword evidence="7" id="KW-0645">Protease</keyword>
<feature type="transmembrane region" description="Helical" evidence="5">
    <location>
        <begin position="107"/>
        <end position="125"/>
    </location>
</feature>
<keyword evidence="2 5" id="KW-0812">Transmembrane</keyword>
<dbReference type="InterPro" id="IPR022764">
    <property type="entry name" value="Peptidase_S54_rhomboid_dom"/>
</dbReference>
<organism evidence="7 8">
    <name type="scientific">Alteromonas arenosi</name>
    <dbReference type="NCBI Taxonomy" id="3055817"/>
    <lineage>
        <taxon>Bacteria</taxon>
        <taxon>Pseudomonadati</taxon>
        <taxon>Pseudomonadota</taxon>
        <taxon>Gammaproteobacteria</taxon>
        <taxon>Alteromonadales</taxon>
        <taxon>Alteromonadaceae</taxon>
        <taxon>Alteromonas/Salinimonas group</taxon>
        <taxon>Alteromonas</taxon>
    </lineage>
</organism>
<keyword evidence="7" id="KW-0378">Hydrolase</keyword>
<feature type="transmembrane region" description="Helical" evidence="5">
    <location>
        <begin position="82"/>
        <end position="101"/>
    </location>
</feature>
<accession>A0ABT7STZ9</accession>
<evidence type="ECO:0000256" key="4">
    <source>
        <dbReference type="ARBA" id="ARBA00023136"/>
    </source>
</evidence>
<dbReference type="Proteomes" id="UP001234343">
    <property type="component" value="Unassembled WGS sequence"/>
</dbReference>
<feature type="domain" description="Peptidase S54 rhomboid" evidence="6">
    <location>
        <begin position="47"/>
        <end position="176"/>
    </location>
</feature>
<name>A0ABT7STZ9_9ALTE</name>
<keyword evidence="3 5" id="KW-1133">Transmembrane helix</keyword>
<dbReference type="InterPro" id="IPR035952">
    <property type="entry name" value="Rhomboid-like_sf"/>
</dbReference>
<dbReference type="RefSeq" id="WP_289363751.1">
    <property type="nucleotide sequence ID" value="NZ_JAUCBP010000002.1"/>
</dbReference>
<evidence type="ECO:0000259" key="6">
    <source>
        <dbReference type="Pfam" id="PF01694"/>
    </source>
</evidence>
<dbReference type="GO" id="GO:0006508">
    <property type="term" value="P:proteolysis"/>
    <property type="evidence" value="ECO:0007669"/>
    <property type="project" value="UniProtKB-KW"/>
</dbReference>
<dbReference type="Pfam" id="PF01694">
    <property type="entry name" value="Rhomboid"/>
    <property type="match status" value="1"/>
</dbReference>
<dbReference type="EC" id="3.4.21.105" evidence="7"/>
<evidence type="ECO:0000256" key="1">
    <source>
        <dbReference type="ARBA" id="ARBA00004141"/>
    </source>
</evidence>
<evidence type="ECO:0000313" key="7">
    <source>
        <dbReference type="EMBL" id="MDM7859668.1"/>
    </source>
</evidence>
<dbReference type="GO" id="GO:0008233">
    <property type="term" value="F:peptidase activity"/>
    <property type="evidence" value="ECO:0007669"/>
    <property type="project" value="UniProtKB-KW"/>
</dbReference>
<feature type="transmembrane region" description="Helical" evidence="5">
    <location>
        <begin position="9"/>
        <end position="37"/>
    </location>
</feature>
<keyword evidence="4 5" id="KW-0472">Membrane</keyword>
<proteinExistence type="predicted"/>
<feature type="transmembrane region" description="Helical" evidence="5">
    <location>
        <begin position="57"/>
        <end position="75"/>
    </location>
</feature>
<keyword evidence="8" id="KW-1185">Reference proteome</keyword>
<protein>
    <submittedName>
        <fullName evidence="7">Rhomboid family intramembrane serine protease</fullName>
        <ecNumber evidence="7">3.4.21.105</ecNumber>
    </submittedName>
</protein>
<sequence>MAVKTHLRFILVICFVLIIIEIINMFTGRMLSGFGLLPRSVNSLPMIFTSPFIHGNWAHLLANLTTLVVMLLLMTTQNQRRMLGISLWIITFTGLCVWLFGRTAMHLGASGVVYGYFGFLLLAGWRSKRKRMMFISIVVAILYGSLLLGILPTGGFVSWESHLFGFISGIIAAWYWAK</sequence>
<dbReference type="SUPFAM" id="SSF144091">
    <property type="entry name" value="Rhomboid-like"/>
    <property type="match status" value="1"/>
</dbReference>
<comment type="caution">
    <text evidence="7">The sequence shown here is derived from an EMBL/GenBank/DDBJ whole genome shotgun (WGS) entry which is preliminary data.</text>
</comment>
<dbReference type="EMBL" id="JAUCBP010000002">
    <property type="protein sequence ID" value="MDM7859668.1"/>
    <property type="molecule type" value="Genomic_DNA"/>
</dbReference>
<comment type="subcellular location">
    <subcellularLocation>
        <location evidence="1">Membrane</location>
        <topology evidence="1">Multi-pass membrane protein</topology>
    </subcellularLocation>
</comment>
<reference evidence="7 8" key="1">
    <citation type="submission" date="2023-06" db="EMBL/GenBank/DDBJ databases">
        <title>Alteromonas sp. ASW11-36 isolated from intertidal sand.</title>
        <authorList>
            <person name="Li Y."/>
        </authorList>
    </citation>
    <scope>NUCLEOTIDE SEQUENCE [LARGE SCALE GENOMIC DNA]</scope>
    <source>
        <strain evidence="7 8">ASW11-36</strain>
    </source>
</reference>
<dbReference type="Gene3D" id="1.20.1540.10">
    <property type="entry name" value="Rhomboid-like"/>
    <property type="match status" value="1"/>
</dbReference>
<evidence type="ECO:0000256" key="5">
    <source>
        <dbReference type="SAM" id="Phobius"/>
    </source>
</evidence>
<gene>
    <name evidence="7" type="ORF">QTP81_03475</name>
</gene>
<feature type="transmembrane region" description="Helical" evidence="5">
    <location>
        <begin position="132"/>
        <end position="151"/>
    </location>
</feature>
<feature type="transmembrane region" description="Helical" evidence="5">
    <location>
        <begin position="157"/>
        <end position="177"/>
    </location>
</feature>
<evidence type="ECO:0000313" key="8">
    <source>
        <dbReference type="Proteomes" id="UP001234343"/>
    </source>
</evidence>
<evidence type="ECO:0000256" key="2">
    <source>
        <dbReference type="ARBA" id="ARBA00022692"/>
    </source>
</evidence>